<gene>
    <name evidence="1" type="ORF">L1987_66957</name>
</gene>
<evidence type="ECO:0000313" key="2">
    <source>
        <dbReference type="Proteomes" id="UP001056120"/>
    </source>
</evidence>
<organism evidence="1 2">
    <name type="scientific">Smallanthus sonchifolius</name>
    <dbReference type="NCBI Taxonomy" id="185202"/>
    <lineage>
        <taxon>Eukaryota</taxon>
        <taxon>Viridiplantae</taxon>
        <taxon>Streptophyta</taxon>
        <taxon>Embryophyta</taxon>
        <taxon>Tracheophyta</taxon>
        <taxon>Spermatophyta</taxon>
        <taxon>Magnoliopsida</taxon>
        <taxon>eudicotyledons</taxon>
        <taxon>Gunneridae</taxon>
        <taxon>Pentapetalae</taxon>
        <taxon>asterids</taxon>
        <taxon>campanulids</taxon>
        <taxon>Asterales</taxon>
        <taxon>Asteraceae</taxon>
        <taxon>Asteroideae</taxon>
        <taxon>Heliantheae alliance</taxon>
        <taxon>Millerieae</taxon>
        <taxon>Smallanthus</taxon>
    </lineage>
</organism>
<accession>A0ACB9BYV5</accession>
<sequence>MKENNGYGRSLKIKRNYVLQSPPHKLNTVGTLPPNLYPPFICLHCLKIQKLLLYRKIEEKEKWKIVSTSAPVAGI</sequence>
<protein>
    <submittedName>
        <fullName evidence="1">Uncharacterized protein</fullName>
    </submittedName>
</protein>
<reference evidence="1 2" key="2">
    <citation type="journal article" date="2022" name="Mol. Ecol. Resour.">
        <title>The genomes of chicory, endive, great burdock and yacon provide insights into Asteraceae paleo-polyploidization history and plant inulin production.</title>
        <authorList>
            <person name="Fan W."/>
            <person name="Wang S."/>
            <person name="Wang H."/>
            <person name="Wang A."/>
            <person name="Jiang F."/>
            <person name="Liu H."/>
            <person name="Zhao H."/>
            <person name="Xu D."/>
            <person name="Zhang Y."/>
        </authorList>
    </citation>
    <scope>NUCLEOTIDE SEQUENCE [LARGE SCALE GENOMIC DNA]</scope>
    <source>
        <strain evidence="2">cv. Yunnan</strain>
        <tissue evidence="1">Leaves</tissue>
    </source>
</reference>
<dbReference type="EMBL" id="CM042039">
    <property type="protein sequence ID" value="KAI3727148.1"/>
    <property type="molecule type" value="Genomic_DNA"/>
</dbReference>
<name>A0ACB9BYV5_9ASTR</name>
<comment type="caution">
    <text evidence="1">The sequence shown here is derived from an EMBL/GenBank/DDBJ whole genome shotgun (WGS) entry which is preliminary data.</text>
</comment>
<dbReference type="Proteomes" id="UP001056120">
    <property type="component" value="Linkage Group LG22"/>
</dbReference>
<reference evidence="2" key="1">
    <citation type="journal article" date="2022" name="Mol. Ecol. Resour.">
        <title>The genomes of chicory, endive, great burdock and yacon provide insights into Asteraceae palaeo-polyploidization history and plant inulin production.</title>
        <authorList>
            <person name="Fan W."/>
            <person name="Wang S."/>
            <person name="Wang H."/>
            <person name="Wang A."/>
            <person name="Jiang F."/>
            <person name="Liu H."/>
            <person name="Zhao H."/>
            <person name="Xu D."/>
            <person name="Zhang Y."/>
        </authorList>
    </citation>
    <scope>NUCLEOTIDE SEQUENCE [LARGE SCALE GENOMIC DNA]</scope>
    <source>
        <strain evidence="2">cv. Yunnan</strain>
    </source>
</reference>
<keyword evidence="2" id="KW-1185">Reference proteome</keyword>
<proteinExistence type="predicted"/>
<evidence type="ECO:0000313" key="1">
    <source>
        <dbReference type="EMBL" id="KAI3727148.1"/>
    </source>
</evidence>